<gene>
    <name evidence="1" type="ORF">FCALED_LOCUS11540</name>
</gene>
<dbReference type="OrthoDB" id="2411218at2759"/>
<dbReference type="AlphaFoldDB" id="A0A9N9E719"/>
<sequence length="177" mass="20547">MSHHLFTSPLIKVPTPNFEEFLKRTIERMSPSTLINSYGKGKGLDAHLLERTWQMVWYRTATTVAPKDTSVSPDVGATFSANGFLDFFVNSDYCWGIELTREGNRLKEHAERFVNGGKYDKIPMKNWAIIDFRCYQKEVKELKTNFWYVLYANDYKSVTIKRSGQQDEVLFLKGDKV</sequence>
<comment type="caution">
    <text evidence="1">The sequence shown here is derived from an EMBL/GenBank/DDBJ whole genome shotgun (WGS) entry which is preliminary data.</text>
</comment>
<proteinExistence type="predicted"/>
<name>A0A9N9E719_9GLOM</name>
<dbReference type="Proteomes" id="UP000789570">
    <property type="component" value="Unassembled WGS sequence"/>
</dbReference>
<evidence type="ECO:0000313" key="1">
    <source>
        <dbReference type="EMBL" id="CAG8660882.1"/>
    </source>
</evidence>
<organism evidence="1 2">
    <name type="scientific">Funneliformis caledonium</name>
    <dbReference type="NCBI Taxonomy" id="1117310"/>
    <lineage>
        <taxon>Eukaryota</taxon>
        <taxon>Fungi</taxon>
        <taxon>Fungi incertae sedis</taxon>
        <taxon>Mucoromycota</taxon>
        <taxon>Glomeromycotina</taxon>
        <taxon>Glomeromycetes</taxon>
        <taxon>Glomerales</taxon>
        <taxon>Glomeraceae</taxon>
        <taxon>Funneliformis</taxon>
    </lineage>
</organism>
<dbReference type="EMBL" id="CAJVPQ010004936">
    <property type="protein sequence ID" value="CAG8660882.1"/>
    <property type="molecule type" value="Genomic_DNA"/>
</dbReference>
<keyword evidence="2" id="KW-1185">Reference proteome</keyword>
<protein>
    <submittedName>
        <fullName evidence="1">7085_t:CDS:1</fullName>
    </submittedName>
</protein>
<reference evidence="1" key="1">
    <citation type="submission" date="2021-06" db="EMBL/GenBank/DDBJ databases">
        <authorList>
            <person name="Kallberg Y."/>
            <person name="Tangrot J."/>
            <person name="Rosling A."/>
        </authorList>
    </citation>
    <scope>NUCLEOTIDE SEQUENCE</scope>
    <source>
        <strain evidence="1">UK204</strain>
    </source>
</reference>
<accession>A0A9N9E719</accession>
<evidence type="ECO:0000313" key="2">
    <source>
        <dbReference type="Proteomes" id="UP000789570"/>
    </source>
</evidence>